<dbReference type="AlphaFoldDB" id="A0AAD5QK43"/>
<protein>
    <submittedName>
        <fullName evidence="2">Uncharacterized protein</fullName>
    </submittedName>
</protein>
<sequence>MDLKTASKQARMKRTQKEISETEEEGDELSLWIPWTRQQPHNKVKCMQIAKARRQSTPGIPVYIHDPNSGMKSNETIVNRNEQPDKELNERNNPYDAFVTPQAAKEREQEKIP</sequence>
<comment type="caution">
    <text evidence="2">The sequence shown here is derived from an EMBL/GenBank/DDBJ whole genome shotgun (WGS) entry which is preliminary data.</text>
</comment>
<gene>
    <name evidence="2" type="ORF">KIN20_011920</name>
</gene>
<evidence type="ECO:0000313" key="2">
    <source>
        <dbReference type="EMBL" id="KAJ1354853.1"/>
    </source>
</evidence>
<feature type="region of interest" description="Disordered" evidence="1">
    <location>
        <begin position="1"/>
        <end position="28"/>
    </location>
</feature>
<evidence type="ECO:0000256" key="1">
    <source>
        <dbReference type="SAM" id="MobiDB-lite"/>
    </source>
</evidence>
<dbReference type="Proteomes" id="UP001196413">
    <property type="component" value="Unassembled WGS sequence"/>
</dbReference>
<reference evidence="2" key="1">
    <citation type="submission" date="2021-06" db="EMBL/GenBank/DDBJ databases">
        <title>Parelaphostrongylus tenuis whole genome reference sequence.</title>
        <authorList>
            <person name="Garwood T.J."/>
            <person name="Larsen P.A."/>
            <person name="Fountain-Jones N.M."/>
            <person name="Garbe J.R."/>
            <person name="Macchietto M.G."/>
            <person name="Kania S.A."/>
            <person name="Gerhold R.W."/>
            <person name="Richards J.E."/>
            <person name="Wolf T.M."/>
        </authorList>
    </citation>
    <scope>NUCLEOTIDE SEQUENCE</scope>
    <source>
        <strain evidence="2">MNPRO001-30</strain>
        <tissue evidence="2">Meninges</tissue>
    </source>
</reference>
<keyword evidence="3" id="KW-1185">Reference proteome</keyword>
<feature type="region of interest" description="Disordered" evidence="1">
    <location>
        <begin position="80"/>
        <end position="113"/>
    </location>
</feature>
<evidence type="ECO:0000313" key="3">
    <source>
        <dbReference type="Proteomes" id="UP001196413"/>
    </source>
</evidence>
<name>A0AAD5QK43_PARTN</name>
<proteinExistence type="predicted"/>
<dbReference type="EMBL" id="JAHQIW010002262">
    <property type="protein sequence ID" value="KAJ1354853.1"/>
    <property type="molecule type" value="Genomic_DNA"/>
</dbReference>
<organism evidence="2 3">
    <name type="scientific">Parelaphostrongylus tenuis</name>
    <name type="common">Meningeal worm</name>
    <dbReference type="NCBI Taxonomy" id="148309"/>
    <lineage>
        <taxon>Eukaryota</taxon>
        <taxon>Metazoa</taxon>
        <taxon>Ecdysozoa</taxon>
        <taxon>Nematoda</taxon>
        <taxon>Chromadorea</taxon>
        <taxon>Rhabditida</taxon>
        <taxon>Rhabditina</taxon>
        <taxon>Rhabditomorpha</taxon>
        <taxon>Strongyloidea</taxon>
        <taxon>Metastrongylidae</taxon>
        <taxon>Parelaphostrongylus</taxon>
    </lineage>
</organism>
<accession>A0AAD5QK43</accession>
<feature type="compositionally biased region" description="Basic and acidic residues" evidence="1">
    <location>
        <begin position="104"/>
        <end position="113"/>
    </location>
</feature>